<evidence type="ECO:0000256" key="1">
    <source>
        <dbReference type="ARBA" id="ARBA00004370"/>
    </source>
</evidence>
<dbReference type="InterPro" id="IPR000152">
    <property type="entry name" value="EGF-type_Asp/Asn_hydroxyl_site"/>
</dbReference>
<keyword evidence="5" id="KW-1133">Transmembrane helix</keyword>
<dbReference type="AlphaFoldDB" id="A0AAD9NC65"/>
<dbReference type="Proteomes" id="UP001209878">
    <property type="component" value="Unassembled WGS sequence"/>
</dbReference>
<evidence type="ECO:0000259" key="11">
    <source>
        <dbReference type="PROSITE" id="PS51233"/>
    </source>
</evidence>
<keyword evidence="3" id="KW-0812">Transmembrane</keyword>
<sequence length="716" mass="81489">MVVTWVGMTPRQYYYPEFEKPNTFQLVVAYDPSRYQTFTQYVYMDLGWNDFYLVRHSMIGHFSYKYEQEESLQLAPSMTSLAFSLDTRDGNTGDRGRYMFRVASGRNEVNYDQKCFNWFANEMRRYWLLRSYWAWTRDCPCDGRLAMGDGRWRFDRDKFYKTGSRCYYERTPWGQSSQECCYTAYGSLIGTEDGRAGQSFLYHPRYERLHKIHDVLPKQWCCEFSDNCHSFYKFRPMDHCSRYRPVVLAWFYGDPHIHTMDGFQYTFNGLGEYTLVETTHGNFTLQGRTAKARDDSGKETDATVFSAFAARDANSDTVHVGMTLNRDGLNVRVQNNDVMENWFNRAQLNDEKEYTDLTLTKKYTTQIEVTFKSGFSLTIGVSAEQLDITVATPDNFKDNTKGLMGVFNDDPTDDLLPPGVNAVALSNSSSEKTIFNEFGEKWRIPGAVDSLFYYASGESYSTFAQTDFKPLFLEDVLANMSPDEKTKATKTCGDNKECLFDFAVTANRSPNITVESAIFNVTVGKSHILKVSVYDPDNDPVTLSLQSTLPPGASWQVDTFTWTPSSMDPVNISFSAADGKGGVAATDIFVNLCNCSGHGECLFDLLADGYELKQTFRIVHCNCSTGWEAINECDPDQPTHDCEQVCVNQPVNYTCACRDGYRLMDNKRNCSDIDECDEQTSGCEQTCTNTNGSFVCSCFTGFTLNTDKKTCEMSKS</sequence>
<dbReference type="GO" id="GO:0005509">
    <property type="term" value="F:calcium ion binding"/>
    <property type="evidence" value="ECO:0007669"/>
    <property type="project" value="InterPro"/>
</dbReference>
<evidence type="ECO:0000256" key="6">
    <source>
        <dbReference type="ARBA" id="ARBA00023136"/>
    </source>
</evidence>
<dbReference type="Gene3D" id="2.60.40.10">
    <property type="entry name" value="Immunoglobulins"/>
    <property type="match status" value="1"/>
</dbReference>
<dbReference type="PROSITE" id="PS01186">
    <property type="entry name" value="EGF_2"/>
    <property type="match status" value="2"/>
</dbReference>
<evidence type="ECO:0000256" key="3">
    <source>
        <dbReference type="ARBA" id="ARBA00022692"/>
    </source>
</evidence>
<evidence type="ECO:0000259" key="9">
    <source>
        <dbReference type="PROSITE" id="PS50026"/>
    </source>
</evidence>
<dbReference type="PROSITE" id="PS01187">
    <property type="entry name" value="EGF_CA"/>
    <property type="match status" value="1"/>
</dbReference>
<dbReference type="Pfam" id="PF06119">
    <property type="entry name" value="NIDO"/>
    <property type="match status" value="1"/>
</dbReference>
<organism evidence="12 13">
    <name type="scientific">Ridgeia piscesae</name>
    <name type="common">Tubeworm</name>
    <dbReference type="NCBI Taxonomy" id="27915"/>
    <lineage>
        <taxon>Eukaryota</taxon>
        <taxon>Metazoa</taxon>
        <taxon>Spiralia</taxon>
        <taxon>Lophotrochozoa</taxon>
        <taxon>Annelida</taxon>
        <taxon>Polychaeta</taxon>
        <taxon>Sedentaria</taxon>
        <taxon>Canalipalpata</taxon>
        <taxon>Sabellida</taxon>
        <taxon>Siboglinidae</taxon>
        <taxon>Ridgeia</taxon>
    </lineage>
</organism>
<dbReference type="EMBL" id="JAODUO010001498">
    <property type="protein sequence ID" value="KAK2162836.1"/>
    <property type="molecule type" value="Genomic_DNA"/>
</dbReference>
<evidence type="ECO:0000313" key="13">
    <source>
        <dbReference type="Proteomes" id="UP001209878"/>
    </source>
</evidence>
<dbReference type="PROSITE" id="PS50026">
    <property type="entry name" value="EGF_3"/>
    <property type="match status" value="1"/>
</dbReference>
<dbReference type="SMART" id="SM00723">
    <property type="entry name" value="AMOP"/>
    <property type="match status" value="1"/>
</dbReference>
<dbReference type="InterPro" id="IPR018097">
    <property type="entry name" value="EGF_Ca-bd_CS"/>
</dbReference>
<evidence type="ECO:0000256" key="4">
    <source>
        <dbReference type="ARBA" id="ARBA00022737"/>
    </source>
</evidence>
<dbReference type="InterPro" id="IPR026823">
    <property type="entry name" value="cEGF"/>
</dbReference>
<dbReference type="InterPro" id="IPR001881">
    <property type="entry name" value="EGF-like_Ca-bd_dom"/>
</dbReference>
<name>A0AAD9NC65_RIDPI</name>
<evidence type="ECO:0000256" key="7">
    <source>
        <dbReference type="ARBA" id="ARBA00023157"/>
    </source>
</evidence>
<dbReference type="SMART" id="SM00181">
    <property type="entry name" value="EGF"/>
    <property type="match status" value="2"/>
</dbReference>
<comment type="caution">
    <text evidence="8">Lacks conserved residue(s) required for the propagation of feature annotation.</text>
</comment>
<dbReference type="InterPro" id="IPR000742">
    <property type="entry name" value="EGF"/>
</dbReference>
<comment type="caution">
    <text evidence="12">The sequence shown here is derived from an EMBL/GenBank/DDBJ whole genome shotgun (WGS) entry which is preliminary data.</text>
</comment>
<reference evidence="12" key="1">
    <citation type="journal article" date="2023" name="Mol. Biol. Evol.">
        <title>Third-Generation Sequencing Reveals the Adaptive Role of the Epigenome in Three Deep-Sea Polychaetes.</title>
        <authorList>
            <person name="Perez M."/>
            <person name="Aroh O."/>
            <person name="Sun Y."/>
            <person name="Lan Y."/>
            <person name="Juniper S.K."/>
            <person name="Young C.R."/>
            <person name="Angers B."/>
            <person name="Qian P.Y."/>
        </authorList>
    </citation>
    <scope>NUCLEOTIDE SEQUENCE</scope>
    <source>
        <strain evidence="12">R07B-5</strain>
    </source>
</reference>
<evidence type="ECO:0000256" key="5">
    <source>
        <dbReference type="ARBA" id="ARBA00022989"/>
    </source>
</evidence>
<dbReference type="Pfam" id="PF00094">
    <property type="entry name" value="VWD"/>
    <property type="match status" value="1"/>
</dbReference>
<dbReference type="SMART" id="SM00179">
    <property type="entry name" value="EGF_CA"/>
    <property type="match status" value="2"/>
</dbReference>
<feature type="domain" description="EGF-like" evidence="9">
    <location>
        <begin position="672"/>
        <end position="712"/>
    </location>
</feature>
<dbReference type="InterPro" id="IPR003886">
    <property type="entry name" value="NIDO_dom"/>
</dbReference>
<evidence type="ECO:0000256" key="8">
    <source>
        <dbReference type="PROSITE-ProRule" id="PRU00076"/>
    </source>
</evidence>
<dbReference type="InterPro" id="IPR056619">
    <property type="entry name" value="C8-3_MUC4"/>
</dbReference>
<dbReference type="Pfam" id="PF23263">
    <property type="entry name" value="C8-3_MUC4"/>
    <property type="match status" value="1"/>
</dbReference>
<keyword evidence="6" id="KW-0472">Membrane</keyword>
<dbReference type="FunFam" id="2.10.25.10:FF:000240">
    <property type="entry name" value="Vitamin K-dependent protein S"/>
    <property type="match status" value="2"/>
</dbReference>
<dbReference type="InterPro" id="IPR013783">
    <property type="entry name" value="Ig-like_fold"/>
</dbReference>
<evidence type="ECO:0000313" key="12">
    <source>
        <dbReference type="EMBL" id="KAK2162836.1"/>
    </source>
</evidence>
<dbReference type="InterPro" id="IPR001846">
    <property type="entry name" value="VWF_type-D"/>
</dbReference>
<gene>
    <name evidence="12" type="ORF">NP493_1501g01029</name>
</gene>
<dbReference type="PROSITE" id="PS00010">
    <property type="entry name" value="ASX_HYDROXYL"/>
    <property type="match status" value="1"/>
</dbReference>
<keyword evidence="2 8" id="KW-0245">EGF-like domain</keyword>
<dbReference type="Pfam" id="PF14670">
    <property type="entry name" value="FXa_inhibition"/>
    <property type="match status" value="1"/>
</dbReference>
<dbReference type="InterPro" id="IPR009030">
    <property type="entry name" value="Growth_fac_rcpt_cys_sf"/>
</dbReference>
<evidence type="ECO:0000259" key="10">
    <source>
        <dbReference type="PROSITE" id="PS50856"/>
    </source>
</evidence>
<comment type="subcellular location">
    <subcellularLocation>
        <location evidence="1">Membrane</location>
    </subcellularLocation>
</comment>
<dbReference type="InterPro" id="IPR005533">
    <property type="entry name" value="AMOP_dom"/>
</dbReference>
<proteinExistence type="predicted"/>
<dbReference type="Pfam" id="PF12662">
    <property type="entry name" value="cEGF"/>
    <property type="match status" value="1"/>
</dbReference>
<accession>A0AAD9NC65</accession>
<dbReference type="SUPFAM" id="SSF57184">
    <property type="entry name" value="Growth factor receptor domain"/>
    <property type="match status" value="1"/>
</dbReference>
<dbReference type="Gene3D" id="2.10.25.10">
    <property type="entry name" value="Laminin"/>
    <property type="match status" value="2"/>
</dbReference>
<dbReference type="GO" id="GO:0016020">
    <property type="term" value="C:membrane"/>
    <property type="evidence" value="ECO:0007669"/>
    <property type="project" value="UniProtKB-SubCell"/>
</dbReference>
<dbReference type="PROSITE" id="PS50856">
    <property type="entry name" value="AMOP"/>
    <property type="match status" value="1"/>
</dbReference>
<dbReference type="PROSITE" id="PS51233">
    <property type="entry name" value="VWFD"/>
    <property type="match status" value="1"/>
</dbReference>
<feature type="domain" description="AMOP" evidence="10">
    <location>
        <begin position="107"/>
        <end position="235"/>
    </location>
</feature>
<protein>
    <recommendedName>
        <fullName evidence="14">Mucin-like protein</fullName>
    </recommendedName>
</protein>
<dbReference type="PANTHER" id="PTHR13802:SF52">
    <property type="entry name" value="MUCIN-4"/>
    <property type="match status" value="1"/>
</dbReference>
<evidence type="ECO:0000256" key="2">
    <source>
        <dbReference type="ARBA" id="ARBA00022536"/>
    </source>
</evidence>
<dbReference type="InterPro" id="IPR051495">
    <property type="entry name" value="Epithelial_Barrier/Signaling"/>
</dbReference>
<feature type="domain" description="VWFD" evidence="11">
    <location>
        <begin position="247"/>
        <end position="451"/>
    </location>
</feature>
<dbReference type="GO" id="GO:0007160">
    <property type="term" value="P:cell-matrix adhesion"/>
    <property type="evidence" value="ECO:0007669"/>
    <property type="project" value="InterPro"/>
</dbReference>
<dbReference type="PANTHER" id="PTHR13802">
    <property type="entry name" value="MUCIN 4-RELATED"/>
    <property type="match status" value="1"/>
</dbReference>
<evidence type="ECO:0008006" key="14">
    <source>
        <dbReference type="Google" id="ProtNLM"/>
    </source>
</evidence>
<keyword evidence="7" id="KW-1015">Disulfide bond</keyword>
<keyword evidence="4" id="KW-0677">Repeat</keyword>
<keyword evidence="13" id="KW-1185">Reference proteome</keyword>